<protein>
    <submittedName>
        <fullName evidence="2">Uncharacterized protein</fullName>
    </submittedName>
</protein>
<dbReference type="AlphaFoldDB" id="A0A069QTP3"/>
<keyword evidence="1" id="KW-1133">Transmembrane helix</keyword>
<feature type="transmembrane region" description="Helical" evidence="1">
    <location>
        <begin position="39"/>
        <end position="59"/>
    </location>
</feature>
<sequence>MWYVLGFMRCKGKKKRRKGLGAINKKASHPTPLQGKMGVISLVISFVCGFAWLVIADVIPIRLLNKHHMPLPSPHGKRLGARLTLD</sequence>
<evidence type="ECO:0000313" key="2">
    <source>
        <dbReference type="EMBL" id="KDR53216.1"/>
    </source>
</evidence>
<proteinExistence type="predicted"/>
<dbReference type="HOGENOM" id="CLU_2495271_0_0_10"/>
<organism evidence="2 3">
    <name type="scientific">Hoylesella loescheii DSM 19665 = JCM 12249 = ATCC 15930</name>
    <dbReference type="NCBI Taxonomy" id="1122985"/>
    <lineage>
        <taxon>Bacteria</taxon>
        <taxon>Pseudomonadati</taxon>
        <taxon>Bacteroidota</taxon>
        <taxon>Bacteroidia</taxon>
        <taxon>Bacteroidales</taxon>
        <taxon>Prevotellaceae</taxon>
        <taxon>Hoylesella</taxon>
    </lineage>
</organism>
<dbReference type="EMBL" id="JNGW01000023">
    <property type="protein sequence ID" value="KDR53216.1"/>
    <property type="molecule type" value="Genomic_DNA"/>
</dbReference>
<keyword evidence="1" id="KW-0812">Transmembrane</keyword>
<keyword evidence="1" id="KW-0472">Membrane</keyword>
<comment type="caution">
    <text evidence="2">The sequence shown here is derived from an EMBL/GenBank/DDBJ whole genome shotgun (WGS) entry which is preliminary data.</text>
</comment>
<gene>
    <name evidence="2" type="ORF">HMPREF1991_00690</name>
</gene>
<accession>A0A069QTP3</accession>
<reference evidence="2 3" key="1">
    <citation type="submission" date="2013-08" db="EMBL/GenBank/DDBJ databases">
        <authorList>
            <person name="Weinstock G."/>
            <person name="Sodergren E."/>
            <person name="Wylie T."/>
            <person name="Fulton L."/>
            <person name="Fulton R."/>
            <person name="Fronick C."/>
            <person name="O'Laughlin M."/>
            <person name="Godfrey J."/>
            <person name="Miner T."/>
            <person name="Herter B."/>
            <person name="Appelbaum E."/>
            <person name="Cordes M."/>
            <person name="Lek S."/>
            <person name="Wollam A."/>
            <person name="Pepin K.H."/>
            <person name="Palsikar V.B."/>
            <person name="Mitreva M."/>
            <person name="Wilson R.K."/>
        </authorList>
    </citation>
    <scope>NUCLEOTIDE SEQUENCE [LARGE SCALE GENOMIC DNA]</scope>
    <source>
        <strain evidence="2 3">ATCC 15930</strain>
    </source>
</reference>
<dbReference type="PATRIC" id="fig|1122985.7.peg.718"/>
<name>A0A069QTP3_HOYLO</name>
<evidence type="ECO:0000256" key="1">
    <source>
        <dbReference type="SAM" id="Phobius"/>
    </source>
</evidence>
<keyword evidence="3" id="KW-1185">Reference proteome</keyword>
<dbReference type="Proteomes" id="UP000027442">
    <property type="component" value="Unassembled WGS sequence"/>
</dbReference>
<evidence type="ECO:0000313" key="3">
    <source>
        <dbReference type="Proteomes" id="UP000027442"/>
    </source>
</evidence>